<dbReference type="RefSeq" id="WP_189671166.1">
    <property type="nucleotide sequence ID" value="NZ_BNAS01000007.1"/>
</dbReference>
<dbReference type="InterPro" id="IPR000515">
    <property type="entry name" value="MetI-like"/>
</dbReference>
<evidence type="ECO:0000313" key="10">
    <source>
        <dbReference type="Proteomes" id="UP000627369"/>
    </source>
</evidence>
<reference evidence="9" key="1">
    <citation type="journal article" date="2014" name="Int. J. Syst. Evol. Microbiol.">
        <title>Complete genome sequence of Corynebacterium casei LMG S-19264T (=DSM 44701T), isolated from a smear-ripened cheese.</title>
        <authorList>
            <consortium name="US DOE Joint Genome Institute (JGI-PGF)"/>
            <person name="Walter F."/>
            <person name="Albersmeier A."/>
            <person name="Kalinowski J."/>
            <person name="Ruckert C."/>
        </authorList>
    </citation>
    <scope>NUCLEOTIDE SEQUENCE</scope>
    <source>
        <strain evidence="9">CGMCC 4.7398</strain>
    </source>
</reference>
<keyword evidence="10" id="KW-1185">Reference proteome</keyword>
<evidence type="ECO:0000256" key="4">
    <source>
        <dbReference type="ARBA" id="ARBA00022692"/>
    </source>
</evidence>
<dbReference type="Proteomes" id="UP000627369">
    <property type="component" value="Unassembled WGS sequence"/>
</dbReference>
<gene>
    <name evidence="9" type="ORF">GCM10017772_41140</name>
</gene>
<proteinExistence type="inferred from homology"/>
<keyword evidence="6 7" id="KW-0472">Membrane</keyword>
<dbReference type="PROSITE" id="PS50928">
    <property type="entry name" value="ABC_TM1"/>
    <property type="match status" value="1"/>
</dbReference>
<feature type="transmembrane region" description="Helical" evidence="7">
    <location>
        <begin position="53"/>
        <end position="74"/>
    </location>
</feature>
<evidence type="ECO:0000259" key="8">
    <source>
        <dbReference type="PROSITE" id="PS50928"/>
    </source>
</evidence>
<dbReference type="InterPro" id="IPR025966">
    <property type="entry name" value="OppC_N"/>
</dbReference>
<dbReference type="SUPFAM" id="SSF161098">
    <property type="entry name" value="MetI-like"/>
    <property type="match status" value="1"/>
</dbReference>
<keyword evidence="4 7" id="KW-0812">Transmembrane</keyword>
<dbReference type="InterPro" id="IPR050366">
    <property type="entry name" value="BP-dependent_transpt_permease"/>
</dbReference>
<reference evidence="9" key="2">
    <citation type="submission" date="2020-09" db="EMBL/GenBank/DDBJ databases">
        <authorList>
            <person name="Sun Q."/>
            <person name="Zhou Y."/>
        </authorList>
    </citation>
    <scope>NUCLEOTIDE SEQUENCE</scope>
    <source>
        <strain evidence="9">CGMCC 4.7398</strain>
    </source>
</reference>
<accession>A0A919G5K3</accession>
<comment type="caution">
    <text evidence="9">The sequence shown here is derived from an EMBL/GenBank/DDBJ whole genome shotgun (WGS) entry which is preliminary data.</text>
</comment>
<keyword evidence="3" id="KW-1003">Cell membrane</keyword>
<dbReference type="Pfam" id="PF00528">
    <property type="entry name" value="BPD_transp_1"/>
    <property type="match status" value="1"/>
</dbReference>
<feature type="transmembrane region" description="Helical" evidence="7">
    <location>
        <begin position="118"/>
        <end position="144"/>
    </location>
</feature>
<evidence type="ECO:0000256" key="5">
    <source>
        <dbReference type="ARBA" id="ARBA00022989"/>
    </source>
</evidence>
<evidence type="ECO:0000313" key="9">
    <source>
        <dbReference type="EMBL" id="GHH78261.1"/>
    </source>
</evidence>
<dbReference type="CDD" id="cd06261">
    <property type="entry name" value="TM_PBP2"/>
    <property type="match status" value="1"/>
</dbReference>
<evidence type="ECO:0000256" key="2">
    <source>
        <dbReference type="ARBA" id="ARBA00022448"/>
    </source>
</evidence>
<keyword evidence="2 7" id="KW-0813">Transport</keyword>
<feature type="transmembrane region" description="Helical" evidence="7">
    <location>
        <begin position="156"/>
        <end position="173"/>
    </location>
</feature>
<dbReference type="Pfam" id="PF12911">
    <property type="entry name" value="OppC_N"/>
    <property type="match status" value="1"/>
</dbReference>
<comment type="subcellular location">
    <subcellularLocation>
        <location evidence="1 7">Cell membrane</location>
        <topology evidence="1 7">Multi-pass membrane protein</topology>
    </subcellularLocation>
</comment>
<dbReference type="InterPro" id="IPR035906">
    <property type="entry name" value="MetI-like_sf"/>
</dbReference>
<dbReference type="PANTHER" id="PTHR43386:SF6">
    <property type="entry name" value="ABC TRANSPORTER PERMEASE PROTEIN"/>
    <property type="match status" value="1"/>
</dbReference>
<feature type="transmembrane region" description="Helical" evidence="7">
    <location>
        <begin position="179"/>
        <end position="197"/>
    </location>
</feature>
<evidence type="ECO:0000256" key="1">
    <source>
        <dbReference type="ARBA" id="ARBA00004651"/>
    </source>
</evidence>
<dbReference type="PANTHER" id="PTHR43386">
    <property type="entry name" value="OLIGOPEPTIDE TRANSPORT SYSTEM PERMEASE PROTEIN APPC"/>
    <property type="match status" value="1"/>
</dbReference>
<dbReference type="Gene3D" id="1.10.3720.10">
    <property type="entry name" value="MetI-like"/>
    <property type="match status" value="1"/>
</dbReference>
<dbReference type="EMBL" id="BNAS01000007">
    <property type="protein sequence ID" value="GHH78261.1"/>
    <property type="molecule type" value="Genomic_DNA"/>
</dbReference>
<comment type="similarity">
    <text evidence="7">Belongs to the binding-protein-dependent transport system permease family.</text>
</comment>
<name>A0A919G5K3_9MICO</name>
<feature type="transmembrane region" description="Helical" evidence="7">
    <location>
        <begin position="236"/>
        <end position="265"/>
    </location>
</feature>
<organism evidence="9 10">
    <name type="scientific">Promicromonospora soli</name>
    <dbReference type="NCBI Taxonomy" id="2035533"/>
    <lineage>
        <taxon>Bacteria</taxon>
        <taxon>Bacillati</taxon>
        <taxon>Actinomycetota</taxon>
        <taxon>Actinomycetes</taxon>
        <taxon>Micrococcales</taxon>
        <taxon>Promicromonosporaceae</taxon>
        <taxon>Promicromonospora</taxon>
    </lineage>
</organism>
<dbReference type="GO" id="GO:0005886">
    <property type="term" value="C:plasma membrane"/>
    <property type="evidence" value="ECO:0007669"/>
    <property type="project" value="UniProtKB-SubCell"/>
</dbReference>
<evidence type="ECO:0000256" key="6">
    <source>
        <dbReference type="ARBA" id="ARBA00023136"/>
    </source>
</evidence>
<dbReference type="AlphaFoldDB" id="A0A919G5K3"/>
<feature type="domain" description="ABC transmembrane type-1" evidence="8">
    <location>
        <begin position="114"/>
        <end position="304"/>
    </location>
</feature>
<sequence length="318" mass="33647">MPDNANAMPRPGQRHYVAPPEDVKVDVVDALDASEAPSSMWKDAWREMRRRPLFWASAVLIAVVLTATIVPSLFTSVDPGSCDLEDSLGDPSAGHIFGFDKQGCDIYARTIYGARASVVVGVLATIFVVVLGTLVGAVAGYYGGWFDTILSRITDIFFAVPLVLAAIVIMSLAATRTSLVVATVLALFGWTSIARITRGAVLSVKNNEFVTAAKALGMGRGAILLKHVLPNSSAPIIVYATVSLGTFIVAEATLSFLGIGLPLSTVSWGGDLSKAQASIRVAPEIMIYPATALALTVLGFIMLGDVVRDALDPKARKR</sequence>
<evidence type="ECO:0000256" key="7">
    <source>
        <dbReference type="RuleBase" id="RU363032"/>
    </source>
</evidence>
<evidence type="ECO:0000256" key="3">
    <source>
        <dbReference type="ARBA" id="ARBA00022475"/>
    </source>
</evidence>
<feature type="transmembrane region" description="Helical" evidence="7">
    <location>
        <begin position="285"/>
        <end position="307"/>
    </location>
</feature>
<dbReference type="GO" id="GO:0055085">
    <property type="term" value="P:transmembrane transport"/>
    <property type="evidence" value="ECO:0007669"/>
    <property type="project" value="InterPro"/>
</dbReference>
<protein>
    <submittedName>
        <fullName evidence="9">ABC transporter permease</fullName>
    </submittedName>
</protein>
<keyword evidence="5 7" id="KW-1133">Transmembrane helix</keyword>